<keyword evidence="5" id="KW-0479">Metal-binding</keyword>
<dbReference type="EMBL" id="METE01000011">
    <property type="protein sequence ID" value="OGB85053.1"/>
    <property type="molecule type" value="Genomic_DNA"/>
</dbReference>
<dbReference type="PANTHER" id="PTHR46173">
    <property type="entry name" value="CCA TRNA NUCLEOTIDYLTRANSFERASE 1, MITOCHONDRIAL"/>
    <property type="match status" value="1"/>
</dbReference>
<keyword evidence="4" id="KW-0548">Nucleotidyltransferase</keyword>
<dbReference type="GO" id="GO:0000049">
    <property type="term" value="F:tRNA binding"/>
    <property type="evidence" value="ECO:0007669"/>
    <property type="project" value="TreeGrafter"/>
</dbReference>
<evidence type="ECO:0000256" key="1">
    <source>
        <dbReference type="ARBA" id="ARBA00001946"/>
    </source>
</evidence>
<evidence type="ECO:0000313" key="10">
    <source>
        <dbReference type="Proteomes" id="UP000179010"/>
    </source>
</evidence>
<keyword evidence="3" id="KW-0819">tRNA processing</keyword>
<reference evidence="9 10" key="1">
    <citation type="journal article" date="2016" name="Nat. Commun.">
        <title>Thousands of microbial genomes shed light on interconnected biogeochemical processes in an aquifer system.</title>
        <authorList>
            <person name="Anantharaman K."/>
            <person name="Brown C.T."/>
            <person name="Hug L.A."/>
            <person name="Sharon I."/>
            <person name="Castelle C.J."/>
            <person name="Probst A.J."/>
            <person name="Thomas B.C."/>
            <person name="Singh A."/>
            <person name="Wilkins M.J."/>
            <person name="Karaoz U."/>
            <person name="Brodie E.L."/>
            <person name="Williams K.H."/>
            <person name="Hubbard S.S."/>
            <person name="Banfield J.F."/>
        </authorList>
    </citation>
    <scope>NUCLEOTIDE SEQUENCE [LARGE SCALE GENOMIC DNA]</scope>
</reference>
<evidence type="ECO:0000256" key="7">
    <source>
        <dbReference type="RuleBase" id="RU003953"/>
    </source>
</evidence>
<dbReference type="STRING" id="1798539.A2994_00355"/>
<comment type="similarity">
    <text evidence="7">Belongs to the tRNA nucleotidyltransferase/poly(A) polymerase family.</text>
</comment>
<organism evidence="9 10">
    <name type="scientific">candidate division Kazan bacterium RIFCSPLOWO2_01_FULL_48_13</name>
    <dbReference type="NCBI Taxonomy" id="1798539"/>
    <lineage>
        <taxon>Bacteria</taxon>
        <taxon>Bacteria division Kazan-3B-28</taxon>
    </lineage>
</organism>
<dbReference type="AlphaFoldDB" id="A0A1F4PMG9"/>
<dbReference type="Gene3D" id="3.30.460.10">
    <property type="entry name" value="Beta Polymerase, domain 2"/>
    <property type="match status" value="1"/>
</dbReference>
<evidence type="ECO:0000256" key="2">
    <source>
        <dbReference type="ARBA" id="ARBA00022679"/>
    </source>
</evidence>
<dbReference type="Proteomes" id="UP000179010">
    <property type="component" value="Unassembled WGS sequence"/>
</dbReference>
<dbReference type="CDD" id="cd05398">
    <property type="entry name" value="NT_ClassII-CCAase"/>
    <property type="match status" value="1"/>
</dbReference>
<dbReference type="InterPro" id="IPR043519">
    <property type="entry name" value="NT_sf"/>
</dbReference>
<protein>
    <recommendedName>
        <fullName evidence="8">Poly A polymerase head domain-containing protein</fullName>
    </recommendedName>
</protein>
<name>A0A1F4PMG9_UNCK3</name>
<evidence type="ECO:0000256" key="3">
    <source>
        <dbReference type="ARBA" id="ARBA00022694"/>
    </source>
</evidence>
<dbReference type="InterPro" id="IPR050264">
    <property type="entry name" value="Bact_CCA-adding_enz_type3_sf"/>
</dbReference>
<keyword evidence="6" id="KW-0460">Magnesium</keyword>
<comment type="cofactor">
    <cofactor evidence="1">
        <name>Mg(2+)</name>
        <dbReference type="ChEBI" id="CHEBI:18420"/>
    </cofactor>
</comment>
<dbReference type="GO" id="GO:0016779">
    <property type="term" value="F:nucleotidyltransferase activity"/>
    <property type="evidence" value="ECO:0007669"/>
    <property type="project" value="UniProtKB-KW"/>
</dbReference>
<dbReference type="GO" id="GO:0046872">
    <property type="term" value="F:metal ion binding"/>
    <property type="evidence" value="ECO:0007669"/>
    <property type="project" value="UniProtKB-KW"/>
</dbReference>
<feature type="domain" description="Poly A polymerase head" evidence="8">
    <location>
        <begin position="18"/>
        <end position="149"/>
    </location>
</feature>
<accession>A0A1F4PMG9</accession>
<proteinExistence type="inferred from homology"/>
<dbReference type="InterPro" id="IPR002646">
    <property type="entry name" value="PolA_pol_head_dom"/>
</dbReference>
<dbReference type="SUPFAM" id="SSF81301">
    <property type="entry name" value="Nucleotidyltransferase"/>
    <property type="match status" value="1"/>
</dbReference>
<evidence type="ECO:0000256" key="4">
    <source>
        <dbReference type="ARBA" id="ARBA00022695"/>
    </source>
</evidence>
<evidence type="ECO:0000256" key="5">
    <source>
        <dbReference type="ARBA" id="ARBA00022723"/>
    </source>
</evidence>
<evidence type="ECO:0000313" key="9">
    <source>
        <dbReference type="EMBL" id="OGB85053.1"/>
    </source>
</evidence>
<keyword evidence="2 7" id="KW-0808">Transferase</keyword>
<dbReference type="Pfam" id="PF01743">
    <property type="entry name" value="PolyA_pol"/>
    <property type="match status" value="1"/>
</dbReference>
<keyword evidence="7" id="KW-0694">RNA-binding</keyword>
<sequence length="231" mass="26603">MDRRFTPIVWLKDAGYRAYLVGNQTRHKLLGIDYDPKDIDIATPAKPDATVAALRRHGVVPAQVNETFGVVSFAWQDSVYEITTFREDIYDEQFDHIKRAPKQIIFIDDLDQDAHRRDFTINAIYWDPATGRVIDPVGGKADLNAKRIRLIGNADLRLKEDPVRILRAIRFKHDLGFKYDPLTATALKRQAKLIHKLPAALLKREFQKIQALPRYAAAKKEMQRLKIVGRF</sequence>
<evidence type="ECO:0000256" key="6">
    <source>
        <dbReference type="ARBA" id="ARBA00022842"/>
    </source>
</evidence>
<gene>
    <name evidence="9" type="ORF">A2994_00355</name>
</gene>
<dbReference type="Gene3D" id="1.10.3090.10">
    <property type="entry name" value="cca-adding enzyme, domain 2"/>
    <property type="match status" value="1"/>
</dbReference>
<comment type="caution">
    <text evidence="9">The sequence shown here is derived from an EMBL/GenBank/DDBJ whole genome shotgun (WGS) entry which is preliminary data.</text>
</comment>
<evidence type="ECO:0000259" key="8">
    <source>
        <dbReference type="Pfam" id="PF01743"/>
    </source>
</evidence>
<dbReference type="GO" id="GO:0008033">
    <property type="term" value="P:tRNA processing"/>
    <property type="evidence" value="ECO:0007669"/>
    <property type="project" value="UniProtKB-KW"/>
</dbReference>
<dbReference type="SUPFAM" id="SSF81891">
    <property type="entry name" value="Poly A polymerase C-terminal region-like"/>
    <property type="match status" value="1"/>
</dbReference>
<dbReference type="PANTHER" id="PTHR46173:SF1">
    <property type="entry name" value="CCA TRNA NUCLEOTIDYLTRANSFERASE 1, MITOCHONDRIAL"/>
    <property type="match status" value="1"/>
</dbReference>